<dbReference type="EMBL" id="JBHSBV010000008">
    <property type="protein sequence ID" value="MFC4203026.1"/>
    <property type="molecule type" value="Genomic_DNA"/>
</dbReference>
<evidence type="ECO:0000259" key="2">
    <source>
        <dbReference type="PROSITE" id="PS51077"/>
    </source>
</evidence>
<reference evidence="5" key="1">
    <citation type="journal article" date="2019" name="Int. J. Syst. Evol. Microbiol.">
        <title>The Global Catalogue of Microorganisms (GCM) 10K type strain sequencing project: providing services to taxonomists for standard genome sequencing and annotation.</title>
        <authorList>
            <consortium name="The Broad Institute Genomics Platform"/>
            <consortium name="The Broad Institute Genome Sequencing Center for Infectious Disease"/>
            <person name="Wu L."/>
            <person name="Ma J."/>
        </authorList>
    </citation>
    <scope>NUCLEOTIDE SEQUENCE [LARGE SCALE GENOMIC DNA]</scope>
    <source>
        <strain evidence="5">LMG 24813</strain>
    </source>
</reference>
<dbReference type="PANTHER" id="PTHR30136">
    <property type="entry name" value="HELIX-TURN-HELIX TRANSCRIPTIONAL REGULATOR, ICLR FAMILY"/>
    <property type="match status" value="1"/>
</dbReference>
<dbReference type="RefSeq" id="WP_217966589.1">
    <property type="nucleotide sequence ID" value="NZ_JAHTBN010000016.1"/>
</dbReference>
<dbReference type="Proteomes" id="UP001595848">
    <property type="component" value="Unassembled WGS sequence"/>
</dbReference>
<name>A0ABV8P4J0_9BURK</name>
<feature type="domain" description="HTH iclR-type" evidence="2">
    <location>
        <begin position="8"/>
        <end position="70"/>
    </location>
</feature>
<evidence type="ECO:0000256" key="1">
    <source>
        <dbReference type="ARBA" id="ARBA00023125"/>
    </source>
</evidence>
<evidence type="ECO:0000313" key="5">
    <source>
        <dbReference type="Proteomes" id="UP001595848"/>
    </source>
</evidence>
<dbReference type="InterPro" id="IPR050707">
    <property type="entry name" value="HTH_MetabolicPath_Reg"/>
</dbReference>
<dbReference type="InterPro" id="IPR014757">
    <property type="entry name" value="Tscrpt_reg_IclR_C"/>
</dbReference>
<feature type="domain" description="IclR-ED" evidence="3">
    <location>
        <begin position="71"/>
        <end position="251"/>
    </location>
</feature>
<organism evidence="4 5">
    <name type="scientific">Candidimonas humi</name>
    <dbReference type="NCBI Taxonomy" id="683355"/>
    <lineage>
        <taxon>Bacteria</taxon>
        <taxon>Pseudomonadati</taxon>
        <taxon>Pseudomonadota</taxon>
        <taxon>Betaproteobacteria</taxon>
        <taxon>Burkholderiales</taxon>
        <taxon>Alcaligenaceae</taxon>
        <taxon>Candidimonas</taxon>
    </lineage>
</organism>
<keyword evidence="5" id="KW-1185">Reference proteome</keyword>
<dbReference type="SMART" id="SM00346">
    <property type="entry name" value="HTH_ICLR"/>
    <property type="match status" value="1"/>
</dbReference>
<proteinExistence type="predicted"/>
<evidence type="ECO:0000259" key="3">
    <source>
        <dbReference type="PROSITE" id="PS51078"/>
    </source>
</evidence>
<keyword evidence="1" id="KW-0238">DNA-binding</keyword>
<dbReference type="InterPro" id="IPR005471">
    <property type="entry name" value="Tscrpt_reg_IclR_N"/>
</dbReference>
<accession>A0ABV8P4J0</accession>
<dbReference type="Pfam" id="PF09339">
    <property type="entry name" value="HTH_IclR"/>
    <property type="match status" value="1"/>
</dbReference>
<evidence type="ECO:0000313" key="4">
    <source>
        <dbReference type="EMBL" id="MFC4203026.1"/>
    </source>
</evidence>
<dbReference type="Pfam" id="PF01614">
    <property type="entry name" value="IclR_C"/>
    <property type="match status" value="1"/>
</dbReference>
<dbReference type="PROSITE" id="PS51077">
    <property type="entry name" value="HTH_ICLR"/>
    <property type="match status" value="1"/>
</dbReference>
<comment type="caution">
    <text evidence="4">The sequence shown here is derived from an EMBL/GenBank/DDBJ whole genome shotgun (WGS) entry which is preliminary data.</text>
</comment>
<protein>
    <submittedName>
        <fullName evidence="4">IclR family transcriptional regulator</fullName>
    </submittedName>
</protein>
<sequence>MTGLSPTNRSLIRGLQLLRAFRPGSESLGNGELAEATGLPRATVSRLAQTLVAEGFLLHDAARRTYSLGAPLLGLAFSMRSSSRVLHLAAPLMEEMARRERINVGIALADRDEMVYLESLRLSRRKSLRTIMPGQRIPMESTSLGRAWLSTLDNAQREPLYRGFRNKHPRQWMTLEHELAQAISDVHSKGYCAASWLPNVVAVACPLVFAGGPAYALNASVTTDEPFGEVASVLVGPLLGLAESIRVEAGREGGW</sequence>
<dbReference type="PROSITE" id="PS51078">
    <property type="entry name" value="ICLR_ED"/>
    <property type="match status" value="1"/>
</dbReference>
<gene>
    <name evidence="4" type="ORF">ACFOY1_18915</name>
</gene>
<dbReference type="PANTHER" id="PTHR30136:SF33">
    <property type="entry name" value="TRANSCRIPTIONAL REGULATORY PROTEIN"/>
    <property type="match status" value="1"/>
</dbReference>